<feature type="transmembrane region" description="Helical" evidence="12">
    <location>
        <begin position="114"/>
        <end position="133"/>
    </location>
</feature>
<keyword evidence="15" id="KW-1185">Reference proteome</keyword>
<evidence type="ECO:0000313" key="14">
    <source>
        <dbReference type="EMBL" id="PSL43961.1"/>
    </source>
</evidence>
<dbReference type="GO" id="GO:0046872">
    <property type="term" value="F:metal ion binding"/>
    <property type="evidence" value="ECO:0007669"/>
    <property type="project" value="UniProtKB-KW"/>
</dbReference>
<keyword evidence="10" id="KW-0482">Metalloprotease</keyword>
<evidence type="ECO:0000256" key="5">
    <source>
        <dbReference type="ARBA" id="ARBA00022692"/>
    </source>
</evidence>
<dbReference type="EMBL" id="PYAV01000009">
    <property type="protein sequence ID" value="PSL43961.1"/>
    <property type="molecule type" value="Genomic_DNA"/>
</dbReference>
<feature type="transmembrane region" description="Helical" evidence="12">
    <location>
        <begin position="154"/>
        <end position="173"/>
    </location>
</feature>
<keyword evidence="8" id="KW-0862">Zinc</keyword>
<evidence type="ECO:0000256" key="8">
    <source>
        <dbReference type="ARBA" id="ARBA00022833"/>
    </source>
</evidence>
<evidence type="ECO:0000313" key="15">
    <source>
        <dbReference type="Proteomes" id="UP000242310"/>
    </source>
</evidence>
<keyword evidence="9 12" id="KW-1133">Transmembrane helix</keyword>
<evidence type="ECO:0000256" key="3">
    <source>
        <dbReference type="ARBA" id="ARBA00007931"/>
    </source>
</evidence>
<dbReference type="Pfam" id="PF02163">
    <property type="entry name" value="Peptidase_M50"/>
    <property type="match status" value="2"/>
</dbReference>
<comment type="caution">
    <text evidence="14">The sequence shown here is derived from an EMBL/GenBank/DDBJ whole genome shotgun (WGS) entry which is preliminary data.</text>
</comment>
<dbReference type="RefSeq" id="WP_146139942.1">
    <property type="nucleotide sequence ID" value="NZ_PYAV01000009.1"/>
</dbReference>
<sequence length="291" mass="33094">MNRRLPPVRIHPVCWLIIGTAVLTGHFRELLLFSLIIFLHECGHTAAAFSFGWTIRRIVLFPFGGAAEFDQGPNRPFQEEVTVILAGPAMHLLLAAAAFLLVQTPVLSIDTYNTLFQMNTALLLLNIVPVLPLDGGRLLQVLSAQVFSFQTAQQAAAAVSWVVFSGILAVLIAGEAGHLQWWVLAAFLFMHHYQFYKSRPYVYMRFLLERQQSFKHLEKRTPRICKLPPETPVKTALSQLRLHQRTVFIVQPDGEVLHEKKLLEESFRSSRWQDRLEDVIGNESEVKNGWN</sequence>
<comment type="similarity">
    <text evidence="3">Belongs to the peptidase M50B family.</text>
</comment>
<evidence type="ECO:0000256" key="11">
    <source>
        <dbReference type="ARBA" id="ARBA00023136"/>
    </source>
</evidence>
<comment type="cofactor">
    <cofactor evidence="1">
        <name>Zn(2+)</name>
        <dbReference type="ChEBI" id="CHEBI:29105"/>
    </cofactor>
</comment>
<dbReference type="OrthoDB" id="166377at2"/>
<accession>A0A2P8HCV9</accession>
<feature type="domain" description="Peptidase M50" evidence="13">
    <location>
        <begin position="110"/>
        <end position="163"/>
    </location>
</feature>
<keyword evidence="7" id="KW-0378">Hydrolase</keyword>
<comment type="subcellular location">
    <subcellularLocation>
        <location evidence="2">Membrane</location>
        <topology evidence="2">Multi-pass membrane protein</topology>
    </subcellularLocation>
</comment>
<dbReference type="Proteomes" id="UP000242310">
    <property type="component" value="Unassembled WGS sequence"/>
</dbReference>
<evidence type="ECO:0000256" key="7">
    <source>
        <dbReference type="ARBA" id="ARBA00022801"/>
    </source>
</evidence>
<feature type="transmembrane region" description="Helical" evidence="12">
    <location>
        <begin position="81"/>
        <end position="102"/>
    </location>
</feature>
<reference evidence="14 15" key="1">
    <citation type="submission" date="2018-03" db="EMBL/GenBank/DDBJ databases">
        <title>Genomic Encyclopedia of Type Strains, Phase III (KMG-III): the genomes of soil and plant-associated and newly described type strains.</title>
        <authorList>
            <person name="Whitman W."/>
        </authorList>
    </citation>
    <scope>NUCLEOTIDE SEQUENCE [LARGE SCALE GENOMIC DNA]</scope>
    <source>
        <strain evidence="14 15">CGMCC 1.07653</strain>
    </source>
</reference>
<evidence type="ECO:0000256" key="10">
    <source>
        <dbReference type="ARBA" id="ARBA00023049"/>
    </source>
</evidence>
<evidence type="ECO:0000256" key="6">
    <source>
        <dbReference type="ARBA" id="ARBA00022723"/>
    </source>
</evidence>
<evidence type="ECO:0000256" key="4">
    <source>
        <dbReference type="ARBA" id="ARBA00022670"/>
    </source>
</evidence>
<feature type="transmembrane region" description="Helical" evidence="12">
    <location>
        <begin position="179"/>
        <end position="196"/>
    </location>
</feature>
<feature type="transmembrane region" description="Helical" evidence="12">
    <location>
        <begin position="12"/>
        <end position="40"/>
    </location>
</feature>
<evidence type="ECO:0000259" key="13">
    <source>
        <dbReference type="Pfam" id="PF02163"/>
    </source>
</evidence>
<keyword evidence="6" id="KW-0479">Metal-binding</keyword>
<keyword evidence="4" id="KW-0645">Protease</keyword>
<feature type="domain" description="Peptidase M50" evidence="13">
    <location>
        <begin position="30"/>
        <end position="102"/>
    </location>
</feature>
<dbReference type="GO" id="GO:0016020">
    <property type="term" value="C:membrane"/>
    <property type="evidence" value="ECO:0007669"/>
    <property type="project" value="UniProtKB-SubCell"/>
</dbReference>
<evidence type="ECO:0000256" key="9">
    <source>
        <dbReference type="ARBA" id="ARBA00022989"/>
    </source>
</evidence>
<keyword evidence="5 12" id="KW-0812">Transmembrane</keyword>
<dbReference type="GO" id="GO:0006508">
    <property type="term" value="P:proteolysis"/>
    <property type="evidence" value="ECO:0007669"/>
    <property type="project" value="UniProtKB-KW"/>
</dbReference>
<proteinExistence type="inferred from homology"/>
<gene>
    <name evidence="14" type="ORF">B0H94_10916</name>
</gene>
<evidence type="ECO:0000256" key="1">
    <source>
        <dbReference type="ARBA" id="ARBA00001947"/>
    </source>
</evidence>
<evidence type="ECO:0000256" key="2">
    <source>
        <dbReference type="ARBA" id="ARBA00004141"/>
    </source>
</evidence>
<dbReference type="GO" id="GO:0008237">
    <property type="term" value="F:metallopeptidase activity"/>
    <property type="evidence" value="ECO:0007669"/>
    <property type="project" value="UniProtKB-KW"/>
</dbReference>
<name>A0A2P8HCV9_9BACI</name>
<dbReference type="InterPro" id="IPR008915">
    <property type="entry name" value="Peptidase_M50"/>
</dbReference>
<protein>
    <submittedName>
        <fullName evidence="14">Sporulation factor SpoIVFB</fullName>
    </submittedName>
</protein>
<evidence type="ECO:0000256" key="12">
    <source>
        <dbReference type="SAM" id="Phobius"/>
    </source>
</evidence>
<organism evidence="14 15">
    <name type="scientific">Salsuginibacillus halophilus</name>
    <dbReference type="NCBI Taxonomy" id="517424"/>
    <lineage>
        <taxon>Bacteria</taxon>
        <taxon>Bacillati</taxon>
        <taxon>Bacillota</taxon>
        <taxon>Bacilli</taxon>
        <taxon>Bacillales</taxon>
        <taxon>Bacillaceae</taxon>
        <taxon>Salsuginibacillus</taxon>
    </lineage>
</organism>
<dbReference type="PANTHER" id="PTHR39188">
    <property type="entry name" value="MEMBRANE-ASSOCIATED ZINC METALLOPROTEASE M50B"/>
    <property type="match status" value="1"/>
</dbReference>
<dbReference type="AlphaFoldDB" id="A0A2P8HCV9"/>
<keyword evidence="11 12" id="KW-0472">Membrane</keyword>
<dbReference type="PANTHER" id="PTHR39188:SF3">
    <property type="entry name" value="STAGE IV SPORULATION PROTEIN FB"/>
    <property type="match status" value="1"/>
</dbReference>